<dbReference type="OrthoDB" id="445007at2759"/>
<keyword evidence="3" id="KW-0560">Oxidoreductase</keyword>
<sequence>MDIENKTTTRDDFGVDNFQENGFAVCPAIITESEASNALDQIRTHFGNDRPLEELQGNDRFKIHLFLSELSRIVHHPTLIQAVRQALQTESIALWSSDLNIKAPNSKQYFSEHQDATYTGLQPAHRGLTVWVALSDPVGIQEGCLSFLRGSHKLGQLPHFEEDDGTTNNNNGDNMLSRGQRVLYDPQTLDSNWISLPLRAGEATLHHFYTIHKSGHNLHPTKARVGLALRYIAHDVRQTGPVRECITWIDDDTDDGTSNAAKRQLLMSEYFDLEPRLPTNPSDADIQRGKEAHDEAMRREASNYFHDSSTAKAYDG</sequence>
<evidence type="ECO:0000313" key="3">
    <source>
        <dbReference type="EMBL" id="CAB9503728.1"/>
    </source>
</evidence>
<dbReference type="InterPro" id="IPR008775">
    <property type="entry name" value="Phytyl_CoA_dOase-like"/>
</dbReference>
<feature type="region of interest" description="Disordered" evidence="2">
    <location>
        <begin position="274"/>
        <end position="316"/>
    </location>
</feature>
<gene>
    <name evidence="3" type="ORF">SEMRO_174_G076820.1</name>
</gene>
<accession>A0A9N8HB93</accession>
<organism evidence="3 4">
    <name type="scientific">Seminavis robusta</name>
    <dbReference type="NCBI Taxonomy" id="568900"/>
    <lineage>
        <taxon>Eukaryota</taxon>
        <taxon>Sar</taxon>
        <taxon>Stramenopiles</taxon>
        <taxon>Ochrophyta</taxon>
        <taxon>Bacillariophyta</taxon>
        <taxon>Bacillariophyceae</taxon>
        <taxon>Bacillariophycidae</taxon>
        <taxon>Naviculales</taxon>
        <taxon>Naviculaceae</taxon>
        <taxon>Seminavis</taxon>
    </lineage>
</organism>
<keyword evidence="3" id="KW-0223">Dioxygenase</keyword>
<comment type="cofactor">
    <cofactor evidence="1">
        <name>Fe cation</name>
        <dbReference type="ChEBI" id="CHEBI:24875"/>
    </cofactor>
</comment>
<dbReference type="Proteomes" id="UP001153069">
    <property type="component" value="Unassembled WGS sequence"/>
</dbReference>
<reference evidence="3" key="1">
    <citation type="submission" date="2020-06" db="EMBL/GenBank/DDBJ databases">
        <authorList>
            <consortium name="Plant Systems Biology data submission"/>
        </authorList>
    </citation>
    <scope>NUCLEOTIDE SEQUENCE</scope>
    <source>
        <strain evidence="3">D6</strain>
    </source>
</reference>
<dbReference type="AlphaFoldDB" id="A0A9N8HB93"/>
<dbReference type="SUPFAM" id="SSF51197">
    <property type="entry name" value="Clavaminate synthase-like"/>
    <property type="match status" value="1"/>
</dbReference>
<evidence type="ECO:0000256" key="1">
    <source>
        <dbReference type="ARBA" id="ARBA00001962"/>
    </source>
</evidence>
<dbReference type="PANTHER" id="PTHR20883">
    <property type="entry name" value="PHYTANOYL-COA DIOXYGENASE DOMAIN CONTAINING 1"/>
    <property type="match status" value="1"/>
</dbReference>
<dbReference type="PANTHER" id="PTHR20883:SF48">
    <property type="entry name" value="ECTOINE DIOXYGENASE"/>
    <property type="match status" value="1"/>
</dbReference>
<feature type="compositionally biased region" description="Polar residues" evidence="2">
    <location>
        <begin position="305"/>
        <end position="316"/>
    </location>
</feature>
<name>A0A9N8HB93_9STRA</name>
<evidence type="ECO:0000256" key="2">
    <source>
        <dbReference type="SAM" id="MobiDB-lite"/>
    </source>
</evidence>
<proteinExistence type="predicted"/>
<keyword evidence="4" id="KW-1185">Reference proteome</keyword>
<dbReference type="Gene3D" id="2.60.120.620">
    <property type="entry name" value="q2cbj1_9rhob like domain"/>
    <property type="match status" value="1"/>
</dbReference>
<evidence type="ECO:0000313" key="4">
    <source>
        <dbReference type="Proteomes" id="UP001153069"/>
    </source>
</evidence>
<dbReference type="Pfam" id="PF05721">
    <property type="entry name" value="PhyH"/>
    <property type="match status" value="1"/>
</dbReference>
<protein>
    <submittedName>
        <fullName evidence="3">Phytanoyl-CoA dioxygenase (PhyH)</fullName>
    </submittedName>
</protein>
<dbReference type="GO" id="GO:0046872">
    <property type="term" value="F:metal ion binding"/>
    <property type="evidence" value="ECO:0007669"/>
    <property type="project" value="UniProtKB-ARBA"/>
</dbReference>
<dbReference type="GO" id="GO:0051213">
    <property type="term" value="F:dioxygenase activity"/>
    <property type="evidence" value="ECO:0007669"/>
    <property type="project" value="UniProtKB-KW"/>
</dbReference>
<dbReference type="EMBL" id="CAICTM010000173">
    <property type="protein sequence ID" value="CAB9503728.1"/>
    <property type="molecule type" value="Genomic_DNA"/>
</dbReference>
<comment type="caution">
    <text evidence="3">The sequence shown here is derived from an EMBL/GenBank/DDBJ whole genome shotgun (WGS) entry which is preliminary data.</text>
</comment>
<feature type="compositionally biased region" description="Basic and acidic residues" evidence="2">
    <location>
        <begin position="285"/>
        <end position="301"/>
    </location>
</feature>